<protein>
    <submittedName>
        <fullName evidence="1">Uncharacterized protein</fullName>
    </submittedName>
</protein>
<proteinExistence type="predicted"/>
<evidence type="ECO:0000313" key="1">
    <source>
        <dbReference type="EMBL" id="KAK5603821.1"/>
    </source>
</evidence>
<accession>A0AAV9R216</accession>
<organism evidence="1 2">
    <name type="scientific">Crenichthys baileyi</name>
    <name type="common">White River springfish</name>
    <dbReference type="NCBI Taxonomy" id="28760"/>
    <lineage>
        <taxon>Eukaryota</taxon>
        <taxon>Metazoa</taxon>
        <taxon>Chordata</taxon>
        <taxon>Craniata</taxon>
        <taxon>Vertebrata</taxon>
        <taxon>Euteleostomi</taxon>
        <taxon>Actinopterygii</taxon>
        <taxon>Neopterygii</taxon>
        <taxon>Teleostei</taxon>
        <taxon>Neoteleostei</taxon>
        <taxon>Acanthomorphata</taxon>
        <taxon>Ovalentaria</taxon>
        <taxon>Atherinomorphae</taxon>
        <taxon>Cyprinodontiformes</taxon>
        <taxon>Goodeidae</taxon>
        <taxon>Crenichthys</taxon>
    </lineage>
</organism>
<keyword evidence="2" id="KW-1185">Reference proteome</keyword>
<reference evidence="1 2" key="1">
    <citation type="submission" date="2021-06" db="EMBL/GenBank/DDBJ databases">
        <authorList>
            <person name="Palmer J.M."/>
        </authorList>
    </citation>
    <scope>NUCLEOTIDE SEQUENCE [LARGE SCALE GENOMIC DNA]</scope>
    <source>
        <strain evidence="1 2">MEX-2019</strain>
        <tissue evidence="1">Muscle</tissue>
    </source>
</reference>
<dbReference type="Proteomes" id="UP001311232">
    <property type="component" value="Unassembled WGS sequence"/>
</dbReference>
<dbReference type="EMBL" id="JAHHUM010002399">
    <property type="protein sequence ID" value="KAK5603821.1"/>
    <property type="molecule type" value="Genomic_DNA"/>
</dbReference>
<name>A0AAV9R216_9TELE</name>
<sequence>MFKNRFLFHSLCLSTLQHRRPSGGIHSYVTLAGQPQPLWFAHLSLDSPPSLTSSSELMEAVSCGCAAASRLKLQLERDL</sequence>
<gene>
    <name evidence="1" type="ORF">CRENBAI_000546</name>
</gene>
<comment type="caution">
    <text evidence="1">The sequence shown here is derived from an EMBL/GenBank/DDBJ whole genome shotgun (WGS) entry which is preliminary data.</text>
</comment>
<dbReference type="AlphaFoldDB" id="A0AAV9R216"/>
<evidence type="ECO:0000313" key="2">
    <source>
        <dbReference type="Proteomes" id="UP001311232"/>
    </source>
</evidence>